<dbReference type="Pfam" id="PF13635">
    <property type="entry name" value="DUF4143"/>
    <property type="match status" value="1"/>
</dbReference>
<feature type="domain" description="DUF4143" evidence="2">
    <location>
        <begin position="185"/>
        <end position="340"/>
    </location>
</feature>
<protein>
    <recommendedName>
        <fullName evidence="5">ATPase</fullName>
    </recommendedName>
</protein>
<dbReference type="InterPro" id="IPR025420">
    <property type="entry name" value="DUF4143"/>
</dbReference>
<evidence type="ECO:0000259" key="1">
    <source>
        <dbReference type="Pfam" id="PF13173"/>
    </source>
</evidence>
<dbReference type="InterPro" id="IPR027417">
    <property type="entry name" value="P-loop_NTPase"/>
</dbReference>
<dbReference type="PANTHER" id="PTHR43566:SF1">
    <property type="entry name" value="AAA+ ATPASE DOMAIN-CONTAINING PROTEIN"/>
    <property type="match status" value="1"/>
</dbReference>
<dbReference type="InterPro" id="IPR041682">
    <property type="entry name" value="AAA_14"/>
</dbReference>
<evidence type="ECO:0000313" key="4">
    <source>
        <dbReference type="Proteomes" id="UP000229756"/>
    </source>
</evidence>
<evidence type="ECO:0000259" key="2">
    <source>
        <dbReference type="Pfam" id="PF13635"/>
    </source>
</evidence>
<dbReference type="Pfam" id="PF13173">
    <property type="entry name" value="AAA_14"/>
    <property type="match status" value="1"/>
</dbReference>
<dbReference type="AlphaFoldDB" id="A0A2M8EMJ4"/>
<comment type="caution">
    <text evidence="3">The sequence shown here is derived from an EMBL/GenBank/DDBJ whole genome shotgun (WGS) entry which is preliminary data.</text>
</comment>
<evidence type="ECO:0008006" key="5">
    <source>
        <dbReference type="Google" id="ProtNLM"/>
    </source>
</evidence>
<dbReference type="SUPFAM" id="SSF52540">
    <property type="entry name" value="P-loop containing nucleoside triphosphate hydrolases"/>
    <property type="match status" value="1"/>
</dbReference>
<feature type="domain" description="AAA" evidence="1">
    <location>
        <begin position="15"/>
        <end position="137"/>
    </location>
</feature>
<proteinExistence type="predicted"/>
<evidence type="ECO:0000313" key="3">
    <source>
        <dbReference type="EMBL" id="PJC23963.1"/>
    </source>
</evidence>
<accession>A0A2M8EMJ4</accession>
<reference evidence="4" key="1">
    <citation type="submission" date="2017-09" db="EMBL/GenBank/DDBJ databases">
        <title>Depth-based differentiation of microbial function through sediment-hosted aquifers and enrichment of novel symbionts in the deep terrestrial subsurface.</title>
        <authorList>
            <person name="Probst A.J."/>
            <person name="Ladd B."/>
            <person name="Jarett J.K."/>
            <person name="Geller-Mcgrath D.E."/>
            <person name="Sieber C.M.K."/>
            <person name="Emerson J.B."/>
            <person name="Anantharaman K."/>
            <person name="Thomas B.C."/>
            <person name="Malmstrom R."/>
            <person name="Stieglmeier M."/>
            <person name="Klingl A."/>
            <person name="Woyke T."/>
            <person name="Ryan C.M."/>
            <person name="Banfield J.F."/>
        </authorList>
    </citation>
    <scope>NUCLEOTIDE SEQUENCE [LARGE SCALE GENOMIC DNA]</scope>
</reference>
<gene>
    <name evidence="3" type="ORF">CO058_00535</name>
</gene>
<name>A0A2M8EMJ4_UNCKA</name>
<sequence length="373" mass="43755">MINRALDIQKLIEKGKVLMIYGPRQVGKTTSVNQFLSETELKYRYDTGDNFEIANNLSQCTYASTDEHVGNYELIVIDEAQKIENIGNALKLMVDRYPNKFYIVTGSSSFDLANKTDESLTGRKKVYTLYPVSQYEIAKDISISELKSKLQNYLIYGSYPEVLSKRILSEKEFVVKMITNSYLIKDILEFNRIKNSNTIYKLLKLLAFQIGSEVSTSELASNLSVDTKTVIYYLDLLEKSFVIMPLYGFSKNLRSEINKMNKFYFYDLGIRNALISNFNKIDDRNDIGQLWENFLLLERIKRNEYKQFSTNYYFWRTYEQQEIDLIEENSGKLFGYEFKWKLQNSVAPKQWAETYKNASYLEINQDNYLKFIT</sequence>
<dbReference type="Gene3D" id="3.40.50.300">
    <property type="entry name" value="P-loop containing nucleotide triphosphate hydrolases"/>
    <property type="match status" value="1"/>
</dbReference>
<dbReference type="Proteomes" id="UP000229756">
    <property type="component" value="Unassembled WGS sequence"/>
</dbReference>
<dbReference type="PANTHER" id="PTHR43566">
    <property type="entry name" value="CONSERVED PROTEIN"/>
    <property type="match status" value="1"/>
</dbReference>
<dbReference type="EMBL" id="PFSJ01000005">
    <property type="protein sequence ID" value="PJC23963.1"/>
    <property type="molecule type" value="Genomic_DNA"/>
</dbReference>
<organism evidence="3 4">
    <name type="scientific">candidate division WWE3 bacterium CG_4_9_14_0_2_um_filter_35_11</name>
    <dbReference type="NCBI Taxonomy" id="1975077"/>
    <lineage>
        <taxon>Bacteria</taxon>
        <taxon>Katanobacteria</taxon>
    </lineage>
</organism>